<sequence length="328" mass="37056">MAGQQHPFPTGFPTPQQQQQAMRSQFGGGQMVPNLITNQPSGMVNTQHQSYGIGVGVGGPGVGGVGASGAGGGPNQMGIGNSQQIMAQQQLAQQSVAMQQQIQQMQQQQQQQMQLQQQQQQQQTGHVTQNNPSGNQVQTPQTPVLQSQPPTPQQQQQQPQQPQQQQQQQQQQSKEFNTVSLCKFGQETVQDLVSRTLEVFQTLKLLQPPNGTTQGSTMANEKKAKIQEQLRMVKILFRRLRLIYEKCNENFQLQGMEYTHIESLIPLKEEWDMKSDEKKTSETYRLACEENKEAMEQVISKNRHLKEIIDHLRRIISEINTMLNMRRS</sequence>
<evidence type="ECO:0000256" key="1">
    <source>
        <dbReference type="ARBA" id="ARBA00004123"/>
    </source>
</evidence>
<protein>
    <recommendedName>
        <fullName evidence="3">Mediator of RNA polymerase II transcription subunit 30</fullName>
    </recommendedName>
    <alternativeName>
        <fullName evidence="9">Mediator complex subunit 30</fullName>
    </alternativeName>
</protein>
<reference evidence="12" key="2">
    <citation type="submission" date="2023-03" db="EMBL/GenBank/DDBJ databases">
        <authorList>
            <person name="Inwood S.N."/>
            <person name="Skelly J.G."/>
            <person name="Guhlin J."/>
            <person name="Harrop T.W.R."/>
            <person name="Goldson S.G."/>
            <person name="Dearden P.K."/>
        </authorList>
    </citation>
    <scope>NUCLEOTIDE SEQUENCE</scope>
    <source>
        <strain evidence="12">Lincoln</strain>
        <tissue evidence="12">Whole body</tissue>
    </source>
</reference>
<keyword evidence="13" id="KW-1185">Reference proteome</keyword>
<name>A0AA39KZ55_MICHY</name>
<keyword evidence="6" id="KW-0804">Transcription</keyword>
<evidence type="ECO:0000256" key="6">
    <source>
        <dbReference type="ARBA" id="ARBA00023163"/>
    </source>
</evidence>
<evidence type="ECO:0000256" key="10">
    <source>
        <dbReference type="SAM" id="Coils"/>
    </source>
</evidence>
<evidence type="ECO:0000313" key="13">
    <source>
        <dbReference type="Proteomes" id="UP001168972"/>
    </source>
</evidence>
<comment type="similarity">
    <text evidence="2">Belongs to the Mediator complex subunit 30 family.</text>
</comment>
<evidence type="ECO:0000256" key="7">
    <source>
        <dbReference type="ARBA" id="ARBA00023242"/>
    </source>
</evidence>
<comment type="caution">
    <text evidence="12">The sequence shown here is derived from an EMBL/GenBank/DDBJ whole genome shotgun (WGS) entry which is preliminary data.</text>
</comment>
<accession>A0AA39KZ55</accession>
<evidence type="ECO:0000256" key="8">
    <source>
        <dbReference type="ARBA" id="ARBA00025687"/>
    </source>
</evidence>
<evidence type="ECO:0000256" key="5">
    <source>
        <dbReference type="ARBA" id="ARBA00023159"/>
    </source>
</evidence>
<evidence type="ECO:0000256" key="3">
    <source>
        <dbReference type="ARBA" id="ARBA00019664"/>
    </source>
</evidence>
<dbReference type="PANTHER" id="PTHR31705">
    <property type="entry name" value="MEDIATOR OF RNA POLYMERASE II TRANSCRIPTION SUBUNIT 30"/>
    <property type="match status" value="1"/>
</dbReference>
<dbReference type="PANTHER" id="PTHR31705:SF4">
    <property type="entry name" value="MEDIATOR OF RNA POLYMERASE II TRANSCRIPTION SUBUNIT 30"/>
    <property type="match status" value="1"/>
</dbReference>
<dbReference type="EMBL" id="JAQQBR010000004">
    <property type="protein sequence ID" value="KAK0179110.1"/>
    <property type="molecule type" value="Genomic_DNA"/>
</dbReference>
<proteinExistence type="inferred from homology"/>
<evidence type="ECO:0000313" key="12">
    <source>
        <dbReference type="EMBL" id="KAK0179110.1"/>
    </source>
</evidence>
<feature type="compositionally biased region" description="Polar residues" evidence="11">
    <location>
        <begin position="124"/>
        <end position="135"/>
    </location>
</feature>
<feature type="compositionally biased region" description="Low complexity" evidence="11">
    <location>
        <begin position="136"/>
        <end position="172"/>
    </location>
</feature>
<dbReference type="GO" id="GO:0045893">
    <property type="term" value="P:positive regulation of DNA-templated transcription"/>
    <property type="evidence" value="ECO:0007669"/>
    <property type="project" value="TreeGrafter"/>
</dbReference>
<keyword evidence="10" id="KW-0175">Coiled coil</keyword>
<feature type="coiled-coil region" evidence="10">
    <location>
        <begin position="88"/>
        <end position="122"/>
    </location>
</feature>
<dbReference type="InterPro" id="IPR021019">
    <property type="entry name" value="Mediator_Med30_met"/>
</dbReference>
<feature type="compositionally biased region" description="Low complexity" evidence="11">
    <location>
        <begin position="1"/>
        <end position="20"/>
    </location>
</feature>
<dbReference type="GO" id="GO:0003712">
    <property type="term" value="F:transcription coregulator activity"/>
    <property type="evidence" value="ECO:0007669"/>
    <property type="project" value="TreeGrafter"/>
</dbReference>
<keyword evidence="4" id="KW-0805">Transcription regulation</keyword>
<dbReference type="Proteomes" id="UP001168972">
    <property type="component" value="Unassembled WGS sequence"/>
</dbReference>
<feature type="region of interest" description="Disordered" evidence="11">
    <location>
        <begin position="1"/>
        <end position="43"/>
    </location>
</feature>
<evidence type="ECO:0000256" key="2">
    <source>
        <dbReference type="ARBA" id="ARBA00010606"/>
    </source>
</evidence>
<organism evidence="12 13">
    <name type="scientific">Microctonus hyperodae</name>
    <name type="common">Parasitoid wasp</name>
    <dbReference type="NCBI Taxonomy" id="165561"/>
    <lineage>
        <taxon>Eukaryota</taxon>
        <taxon>Metazoa</taxon>
        <taxon>Ecdysozoa</taxon>
        <taxon>Arthropoda</taxon>
        <taxon>Hexapoda</taxon>
        <taxon>Insecta</taxon>
        <taxon>Pterygota</taxon>
        <taxon>Neoptera</taxon>
        <taxon>Endopterygota</taxon>
        <taxon>Hymenoptera</taxon>
        <taxon>Apocrita</taxon>
        <taxon>Ichneumonoidea</taxon>
        <taxon>Braconidae</taxon>
        <taxon>Euphorinae</taxon>
        <taxon>Microctonus</taxon>
    </lineage>
</organism>
<reference evidence="12" key="1">
    <citation type="journal article" date="2023" name="bioRxiv">
        <title>Scaffold-level genome assemblies of two parasitoid biocontrol wasps reveal the parthenogenesis mechanism and an associated novel virus.</title>
        <authorList>
            <person name="Inwood S."/>
            <person name="Skelly J."/>
            <person name="Guhlin J."/>
            <person name="Harrop T."/>
            <person name="Goldson S."/>
            <person name="Dearden P."/>
        </authorList>
    </citation>
    <scope>NUCLEOTIDE SEQUENCE</scope>
    <source>
        <strain evidence="12">Lincoln</strain>
        <tissue evidence="12">Whole body</tissue>
    </source>
</reference>
<gene>
    <name evidence="12" type="ORF">PV327_007932</name>
</gene>
<feature type="region of interest" description="Disordered" evidence="11">
    <location>
        <begin position="122"/>
        <end position="172"/>
    </location>
</feature>
<comment type="function">
    <text evidence="8">Component of the Mediator complex, a coactivator involved in the regulated transcription of nearly all RNA polymerase II-dependent genes. Mediator functions as a bridge to convey information from gene-specific regulatory proteins to the basal RNA polymerase II transcription machinery. Mediator is recruited to promoters by direct interactions with regulatory proteins and serves as a scaffold for the assembly of a functional preinitiation complex with RNA polymerase II and the general transcription factors.</text>
</comment>
<evidence type="ECO:0000256" key="4">
    <source>
        <dbReference type="ARBA" id="ARBA00023015"/>
    </source>
</evidence>
<dbReference type="AlphaFoldDB" id="A0AA39KZ55"/>
<dbReference type="Pfam" id="PF11315">
    <property type="entry name" value="Med30"/>
    <property type="match status" value="1"/>
</dbReference>
<evidence type="ECO:0000256" key="9">
    <source>
        <dbReference type="ARBA" id="ARBA00031981"/>
    </source>
</evidence>
<evidence type="ECO:0000256" key="11">
    <source>
        <dbReference type="SAM" id="MobiDB-lite"/>
    </source>
</evidence>
<comment type="subcellular location">
    <subcellularLocation>
        <location evidence="1">Nucleus</location>
    </subcellularLocation>
</comment>
<keyword evidence="5" id="KW-0010">Activator</keyword>
<keyword evidence="7" id="KW-0539">Nucleus</keyword>
<dbReference type="GO" id="GO:0016592">
    <property type="term" value="C:mediator complex"/>
    <property type="evidence" value="ECO:0007669"/>
    <property type="project" value="TreeGrafter"/>
</dbReference>